<gene>
    <name evidence="1" type="ordered locus">Cyan10605_0085</name>
</gene>
<keyword evidence="2" id="KW-1185">Reference proteome</keyword>
<proteinExistence type="predicted"/>
<name>K9YZB3_CYAAP</name>
<dbReference type="KEGG" id="can:Cyan10605_0085"/>
<evidence type="ECO:0000313" key="2">
    <source>
        <dbReference type="Proteomes" id="UP000010480"/>
    </source>
</evidence>
<evidence type="ECO:0000313" key="1">
    <source>
        <dbReference type="EMBL" id="AFZ52244.1"/>
    </source>
</evidence>
<dbReference type="AlphaFoldDB" id="K9YZB3"/>
<accession>K9YZB3</accession>
<reference evidence="2" key="1">
    <citation type="journal article" date="2013" name="Proc. Natl. Acad. Sci. U.S.A.">
        <title>Improving the coverage of the cyanobacterial phylum using diversity-driven genome sequencing.</title>
        <authorList>
            <person name="Shih P.M."/>
            <person name="Wu D."/>
            <person name="Latifi A."/>
            <person name="Axen S.D."/>
            <person name="Fewer D.P."/>
            <person name="Talla E."/>
            <person name="Calteau A."/>
            <person name="Cai F."/>
            <person name="Tandeau de Marsac N."/>
            <person name="Rippka R."/>
            <person name="Herdman M."/>
            <person name="Sivonen K."/>
            <person name="Coursin T."/>
            <person name="Laurent T."/>
            <person name="Goodwin L."/>
            <person name="Nolan M."/>
            <person name="Davenport K.W."/>
            <person name="Han C.S."/>
            <person name="Rubin E.M."/>
            <person name="Eisen J.A."/>
            <person name="Woyke T."/>
            <person name="Gugger M."/>
            <person name="Kerfeld C.A."/>
        </authorList>
    </citation>
    <scope>NUCLEOTIDE SEQUENCE [LARGE SCALE GENOMIC DNA]</scope>
    <source>
        <strain evidence="2">PCC 10605</strain>
    </source>
</reference>
<protein>
    <submittedName>
        <fullName evidence="1">Uncharacterized protein</fullName>
    </submittedName>
</protein>
<dbReference type="Proteomes" id="UP000010480">
    <property type="component" value="Chromosome"/>
</dbReference>
<organism evidence="1 2">
    <name type="scientific">Cyanobacterium aponinum (strain PCC 10605)</name>
    <dbReference type="NCBI Taxonomy" id="755178"/>
    <lineage>
        <taxon>Bacteria</taxon>
        <taxon>Bacillati</taxon>
        <taxon>Cyanobacteriota</taxon>
        <taxon>Cyanophyceae</taxon>
        <taxon>Oscillatoriophycideae</taxon>
        <taxon>Chroococcales</taxon>
        <taxon>Geminocystaceae</taxon>
        <taxon>Cyanobacterium</taxon>
    </lineage>
</organism>
<dbReference type="EMBL" id="CP003947">
    <property type="protein sequence ID" value="AFZ52244.1"/>
    <property type="molecule type" value="Genomic_DNA"/>
</dbReference>
<sequence precursor="true">MMVSSSNVRKVFGGVTSLASFVGTNIAPENVMVTRLVS</sequence>
<dbReference type="HOGENOM" id="CLU_3327046_0_0_3"/>